<dbReference type="KEGG" id="app:CAP2UW1_0971"/>
<dbReference type="InterPro" id="IPR019734">
    <property type="entry name" value="TPR_rpt"/>
</dbReference>
<dbReference type="PROSITE" id="PS50005">
    <property type="entry name" value="TPR"/>
    <property type="match status" value="1"/>
</dbReference>
<keyword evidence="1" id="KW-0802">TPR repeat</keyword>
<proteinExistence type="predicted"/>
<keyword evidence="2" id="KW-0732">Signal</keyword>
<dbReference type="EMBL" id="CP001715">
    <property type="protein sequence ID" value="ACV34308.1"/>
    <property type="molecule type" value="Genomic_DNA"/>
</dbReference>
<dbReference type="HOGENOM" id="CLU_094914_0_0_4"/>
<dbReference type="SUPFAM" id="SSF48452">
    <property type="entry name" value="TPR-like"/>
    <property type="match status" value="1"/>
</dbReference>
<feature type="signal peptide" evidence="2">
    <location>
        <begin position="1"/>
        <end position="26"/>
    </location>
</feature>
<feature type="repeat" description="TPR" evidence="1">
    <location>
        <begin position="127"/>
        <end position="160"/>
    </location>
</feature>
<dbReference type="STRING" id="522306.CAP2UW1_0971"/>
<sequence precursor="true">MNIIVRQAGAFLALPLFLACTTLAAAATPEELIRPIQEQWAEIKYRQPEKQQAESYRLLAAQAKKIVEANPKMPEPLIWEGIVVSSEAGAKGGLGALSLAKEARQLLDEALKLNDKALNGSAYTSLATLYAKVPGWPVGFGDKERAEEYFKKALAINPDGIDPNFFYGEYLADRGRTGEALTYLEKALKAPPRPGREVADSGRRQEIQALLAKVRKEGK</sequence>
<dbReference type="eggNOG" id="COG3063">
    <property type="taxonomic scope" value="Bacteria"/>
</dbReference>
<evidence type="ECO:0000313" key="3">
    <source>
        <dbReference type="EMBL" id="ACV34308.1"/>
    </source>
</evidence>
<dbReference type="InterPro" id="IPR011990">
    <property type="entry name" value="TPR-like_helical_dom_sf"/>
</dbReference>
<reference evidence="3" key="1">
    <citation type="submission" date="2009-08" db="EMBL/GenBank/DDBJ databases">
        <authorList>
            <consortium name="US DOE Joint Genome Institute"/>
            <person name="Lucas S."/>
            <person name="Copeland A."/>
            <person name="Lapidus A."/>
            <person name="Glavina del Rio T."/>
            <person name="Dalin E."/>
            <person name="Tice H."/>
            <person name="Bruce D."/>
            <person name="Barry K."/>
            <person name="Pitluck S."/>
            <person name="Lowry S."/>
            <person name="Larimer F."/>
            <person name="Land M."/>
            <person name="Hauser L."/>
            <person name="Kyrpides N."/>
            <person name="Ivanova N."/>
            <person name="McMahon K.D."/>
            <person name="Hugenholtz P."/>
        </authorList>
    </citation>
    <scope>NUCLEOTIDE SEQUENCE</scope>
    <source>
        <strain evidence="3">UW-1</strain>
    </source>
</reference>
<accession>C7RPR5</accession>
<dbReference type="PROSITE" id="PS51257">
    <property type="entry name" value="PROKAR_LIPOPROTEIN"/>
    <property type="match status" value="1"/>
</dbReference>
<organism evidence="3">
    <name type="scientific">Accumulibacter regalis</name>
    <dbReference type="NCBI Taxonomy" id="522306"/>
    <lineage>
        <taxon>Bacteria</taxon>
        <taxon>Pseudomonadati</taxon>
        <taxon>Pseudomonadota</taxon>
        <taxon>Betaproteobacteria</taxon>
        <taxon>Candidatus Accumulibacter</taxon>
    </lineage>
</organism>
<name>C7RPR5_ACCRE</name>
<protein>
    <submittedName>
        <fullName evidence="3">Uncharacterized protein</fullName>
    </submittedName>
</protein>
<gene>
    <name evidence="3" type="ordered locus">CAP2UW1_0971</name>
</gene>
<dbReference type="OrthoDB" id="9812424at2"/>
<feature type="chain" id="PRO_5002984080" evidence="2">
    <location>
        <begin position="27"/>
        <end position="219"/>
    </location>
</feature>
<reference evidence="3" key="2">
    <citation type="submission" date="2009-09" db="EMBL/GenBank/DDBJ databases">
        <title>Complete sequence of chromosome of Candidatus Accumulibacter phosphatis clade IIA str. UW-1.</title>
        <authorList>
            <consortium name="US DOE Joint Genome Institute"/>
            <person name="Martin H.G."/>
            <person name="Ivanova N."/>
            <person name="Kunin V."/>
            <person name="Warnecke F."/>
            <person name="Barry K."/>
            <person name="He S."/>
            <person name="Salamov A."/>
            <person name="Szeto E."/>
            <person name="Dalin E."/>
            <person name="Pangilinan J.L."/>
            <person name="Lapidus A."/>
            <person name="Lowry S."/>
            <person name="Kyrpides N.C."/>
            <person name="McMahon K.D."/>
            <person name="Hugenholtz P."/>
        </authorList>
    </citation>
    <scope>NUCLEOTIDE SEQUENCE [LARGE SCALE GENOMIC DNA]</scope>
    <source>
        <strain evidence="3">UW-1</strain>
    </source>
</reference>
<dbReference type="Gene3D" id="1.25.40.10">
    <property type="entry name" value="Tetratricopeptide repeat domain"/>
    <property type="match status" value="1"/>
</dbReference>
<evidence type="ECO:0000256" key="2">
    <source>
        <dbReference type="SAM" id="SignalP"/>
    </source>
</evidence>
<dbReference type="Pfam" id="PF13181">
    <property type="entry name" value="TPR_8"/>
    <property type="match status" value="1"/>
</dbReference>
<evidence type="ECO:0000256" key="1">
    <source>
        <dbReference type="PROSITE-ProRule" id="PRU00339"/>
    </source>
</evidence>
<dbReference type="AlphaFoldDB" id="C7RPR5"/>